<dbReference type="RefSeq" id="WP_012934700.1">
    <property type="nucleotide sequence ID" value="NC_013739.1"/>
</dbReference>
<dbReference type="OrthoDB" id="9801773at2"/>
<dbReference type="STRING" id="469383.Cwoe_3231"/>
<proteinExistence type="predicted"/>
<dbReference type="InterPro" id="IPR023393">
    <property type="entry name" value="START-like_dom_sf"/>
</dbReference>
<organism evidence="1 2">
    <name type="scientific">Conexibacter woesei (strain DSM 14684 / CCUG 47730 / CIP 108061 / JCM 11494 / NBRC 100937 / ID131577)</name>
    <dbReference type="NCBI Taxonomy" id="469383"/>
    <lineage>
        <taxon>Bacteria</taxon>
        <taxon>Bacillati</taxon>
        <taxon>Actinomycetota</taxon>
        <taxon>Thermoleophilia</taxon>
        <taxon>Solirubrobacterales</taxon>
        <taxon>Conexibacteraceae</taxon>
        <taxon>Conexibacter</taxon>
    </lineage>
</organism>
<sequence length="169" mass="19225">MTVHVLTRVQRLSGAPDDVFRFFGEARNLEAITPPFLSFRVLTPDPIAMRPGALIDYRLRLHGVPLRWRTRIETWEPGVRFVDAQVRGPYALWHHTHEFARDPADPAGTVMRDTVRYALPLGQLGELARRAFVARDLARIFDFRAQAVAGLVRRPGLWSHSDTNPGRPP</sequence>
<dbReference type="SUPFAM" id="SSF55961">
    <property type="entry name" value="Bet v1-like"/>
    <property type="match status" value="1"/>
</dbReference>
<accession>D3FE33</accession>
<dbReference type="KEGG" id="cwo:Cwoe_3231"/>
<dbReference type="Gene3D" id="3.30.530.20">
    <property type="match status" value="1"/>
</dbReference>
<gene>
    <name evidence="1" type="ordered locus">Cwoe_3231</name>
</gene>
<dbReference type="EMBL" id="CP001854">
    <property type="protein sequence ID" value="ADB51649.1"/>
    <property type="molecule type" value="Genomic_DNA"/>
</dbReference>
<dbReference type="eggNOG" id="COG4276">
    <property type="taxonomic scope" value="Bacteria"/>
</dbReference>
<dbReference type="HOGENOM" id="CLU_112936_1_0_11"/>
<evidence type="ECO:0000313" key="1">
    <source>
        <dbReference type="EMBL" id="ADB51649.1"/>
    </source>
</evidence>
<reference evidence="2" key="2">
    <citation type="submission" date="2010-01" db="EMBL/GenBank/DDBJ databases">
        <title>The complete genome of Conexibacter woesei DSM 14684.</title>
        <authorList>
            <consortium name="US DOE Joint Genome Institute (JGI-PGF)"/>
            <person name="Lucas S."/>
            <person name="Copeland A."/>
            <person name="Lapidus A."/>
            <person name="Glavina del Rio T."/>
            <person name="Dalin E."/>
            <person name="Tice H."/>
            <person name="Bruce D."/>
            <person name="Goodwin L."/>
            <person name="Pitluck S."/>
            <person name="Kyrpides N."/>
            <person name="Mavromatis K."/>
            <person name="Ivanova N."/>
            <person name="Mikhailova N."/>
            <person name="Chertkov O."/>
            <person name="Brettin T."/>
            <person name="Detter J.C."/>
            <person name="Han C."/>
            <person name="Larimer F."/>
            <person name="Land M."/>
            <person name="Hauser L."/>
            <person name="Markowitz V."/>
            <person name="Cheng J.-F."/>
            <person name="Hugenholtz P."/>
            <person name="Woyke T."/>
            <person name="Wu D."/>
            <person name="Pukall R."/>
            <person name="Steenblock K."/>
            <person name="Schneider S."/>
            <person name="Klenk H.-P."/>
            <person name="Eisen J.A."/>
        </authorList>
    </citation>
    <scope>NUCLEOTIDE SEQUENCE [LARGE SCALE GENOMIC DNA]</scope>
    <source>
        <strain evidence="2">DSM 14684 / CIP 108061 / JCM 11494 / NBRC 100937 / ID131577</strain>
    </source>
</reference>
<keyword evidence="2" id="KW-1185">Reference proteome</keyword>
<protein>
    <submittedName>
        <fullName evidence="1">Cyclase/dehydrase</fullName>
    </submittedName>
</protein>
<dbReference type="Proteomes" id="UP000008229">
    <property type="component" value="Chromosome"/>
</dbReference>
<dbReference type="CDD" id="cd07820">
    <property type="entry name" value="SRPBCC_3"/>
    <property type="match status" value="1"/>
</dbReference>
<name>D3FE33_CONWI</name>
<reference evidence="1 2" key="1">
    <citation type="journal article" date="2010" name="Stand. Genomic Sci.">
        <title>Complete genome sequence of Conexibacter woesei type strain (ID131577).</title>
        <authorList>
            <person name="Pukall R."/>
            <person name="Lapidus A."/>
            <person name="Glavina Del Rio T."/>
            <person name="Copeland A."/>
            <person name="Tice H."/>
            <person name="Cheng J.-F."/>
            <person name="Lucas S."/>
            <person name="Chen F."/>
            <person name="Nolan M."/>
            <person name="Bruce D."/>
            <person name="Goodwin L."/>
            <person name="Pitluck S."/>
            <person name="Mavromatis K."/>
            <person name="Ivanova N."/>
            <person name="Ovchinnikova G."/>
            <person name="Pati A."/>
            <person name="Chen A."/>
            <person name="Palaniappan K."/>
            <person name="Land M."/>
            <person name="Hauser L."/>
            <person name="Chang Y.-J."/>
            <person name="Jeffries C.D."/>
            <person name="Chain P."/>
            <person name="Meincke L."/>
            <person name="Sims D."/>
            <person name="Brettin T."/>
            <person name="Detter J.C."/>
            <person name="Rohde M."/>
            <person name="Goeker M."/>
            <person name="Bristow J."/>
            <person name="Eisen J.A."/>
            <person name="Markowitz V."/>
            <person name="Kyrpides N.C."/>
            <person name="Klenk H.-P."/>
            <person name="Hugenholtz P."/>
        </authorList>
    </citation>
    <scope>NUCLEOTIDE SEQUENCE [LARGE SCALE GENOMIC DNA]</scope>
    <source>
        <strain evidence="2">DSM 14684 / CIP 108061 / JCM 11494 / NBRC 100937 / ID131577</strain>
    </source>
</reference>
<dbReference type="AlphaFoldDB" id="D3FE33"/>
<evidence type="ECO:0000313" key="2">
    <source>
        <dbReference type="Proteomes" id="UP000008229"/>
    </source>
</evidence>